<sequence length="165" mass="18172">MQGEADQRMANAGPGHPERSRANWSPTSSLTISPVKKKLPVALPVDQGHGNYVLTTVSKGKAAHTMPAITSHAADSVPVASSSTLPAPQEGSDHTTFRSWIKEMAALCRRNDKVLHPETSYANDVFSLGHYFARLMDLQVQLDRETQESFLLLADETLMRKMTRE</sequence>
<dbReference type="OrthoDB" id="10455749at2759"/>
<reference evidence="2 3" key="1">
    <citation type="submission" date="2014-04" db="EMBL/GenBank/DDBJ databases">
        <authorList>
            <consortium name="DOE Joint Genome Institute"/>
            <person name="Kuo A."/>
            <person name="Kohler A."/>
            <person name="Jargeat P."/>
            <person name="Nagy L.G."/>
            <person name="Floudas D."/>
            <person name="Copeland A."/>
            <person name="Barry K.W."/>
            <person name="Cichocki N."/>
            <person name="Veneault-Fourrey C."/>
            <person name="LaButti K."/>
            <person name="Lindquist E.A."/>
            <person name="Lipzen A."/>
            <person name="Lundell T."/>
            <person name="Morin E."/>
            <person name="Murat C."/>
            <person name="Sun H."/>
            <person name="Tunlid A."/>
            <person name="Henrissat B."/>
            <person name="Grigoriev I.V."/>
            <person name="Hibbett D.S."/>
            <person name="Martin F."/>
            <person name="Nordberg H.P."/>
            <person name="Cantor M.N."/>
            <person name="Hua S.X."/>
        </authorList>
    </citation>
    <scope>NUCLEOTIDE SEQUENCE [LARGE SCALE GENOMIC DNA]</scope>
    <source>
        <strain evidence="2 3">Ve08.2h10</strain>
    </source>
</reference>
<evidence type="ECO:0000313" key="3">
    <source>
        <dbReference type="Proteomes" id="UP000054538"/>
    </source>
</evidence>
<gene>
    <name evidence="2" type="ORF">PAXRUDRAFT_180961</name>
</gene>
<feature type="compositionally biased region" description="Polar residues" evidence="1">
    <location>
        <begin position="22"/>
        <end position="31"/>
    </location>
</feature>
<dbReference type="InParanoid" id="A0A0D0CNI7"/>
<dbReference type="HOGENOM" id="CLU_113819_0_0_1"/>
<organism evidence="2 3">
    <name type="scientific">Paxillus rubicundulus Ve08.2h10</name>
    <dbReference type="NCBI Taxonomy" id="930991"/>
    <lineage>
        <taxon>Eukaryota</taxon>
        <taxon>Fungi</taxon>
        <taxon>Dikarya</taxon>
        <taxon>Basidiomycota</taxon>
        <taxon>Agaricomycotina</taxon>
        <taxon>Agaricomycetes</taxon>
        <taxon>Agaricomycetidae</taxon>
        <taxon>Boletales</taxon>
        <taxon>Paxilineae</taxon>
        <taxon>Paxillaceae</taxon>
        <taxon>Paxillus</taxon>
    </lineage>
</organism>
<accession>A0A0D0CNI7</accession>
<name>A0A0D0CNI7_9AGAM</name>
<evidence type="ECO:0000313" key="2">
    <source>
        <dbReference type="EMBL" id="KIK72286.1"/>
    </source>
</evidence>
<reference evidence="3" key="2">
    <citation type="submission" date="2015-01" db="EMBL/GenBank/DDBJ databases">
        <title>Evolutionary Origins and Diversification of the Mycorrhizal Mutualists.</title>
        <authorList>
            <consortium name="DOE Joint Genome Institute"/>
            <consortium name="Mycorrhizal Genomics Consortium"/>
            <person name="Kohler A."/>
            <person name="Kuo A."/>
            <person name="Nagy L.G."/>
            <person name="Floudas D."/>
            <person name="Copeland A."/>
            <person name="Barry K.W."/>
            <person name="Cichocki N."/>
            <person name="Veneault-Fourrey C."/>
            <person name="LaButti K."/>
            <person name="Lindquist E.A."/>
            <person name="Lipzen A."/>
            <person name="Lundell T."/>
            <person name="Morin E."/>
            <person name="Murat C."/>
            <person name="Riley R."/>
            <person name="Ohm R."/>
            <person name="Sun H."/>
            <person name="Tunlid A."/>
            <person name="Henrissat B."/>
            <person name="Grigoriev I.V."/>
            <person name="Hibbett D.S."/>
            <person name="Martin F."/>
        </authorList>
    </citation>
    <scope>NUCLEOTIDE SEQUENCE [LARGE SCALE GENOMIC DNA]</scope>
    <source>
        <strain evidence="3">Ve08.2h10</strain>
    </source>
</reference>
<protein>
    <submittedName>
        <fullName evidence="2">Uncharacterized protein</fullName>
    </submittedName>
</protein>
<evidence type="ECO:0000256" key="1">
    <source>
        <dbReference type="SAM" id="MobiDB-lite"/>
    </source>
</evidence>
<dbReference type="AlphaFoldDB" id="A0A0D0CNI7"/>
<feature type="region of interest" description="Disordered" evidence="1">
    <location>
        <begin position="1"/>
        <end position="31"/>
    </location>
</feature>
<keyword evidence="3" id="KW-1185">Reference proteome</keyword>
<proteinExistence type="predicted"/>
<dbReference type="EMBL" id="KN831003">
    <property type="protein sequence ID" value="KIK72286.1"/>
    <property type="molecule type" value="Genomic_DNA"/>
</dbReference>
<dbReference type="Proteomes" id="UP000054538">
    <property type="component" value="Unassembled WGS sequence"/>
</dbReference>